<dbReference type="RefSeq" id="WP_284921332.1">
    <property type="nucleotide sequence ID" value="NZ_CP126980.1"/>
</dbReference>
<comment type="subcellular location">
    <subcellularLocation>
        <location evidence="1">Secreted</location>
    </subcellularLocation>
</comment>
<proteinExistence type="predicted"/>
<gene>
    <name evidence="6" type="ORF">ACTOB_003556</name>
</gene>
<reference evidence="6 7" key="1">
    <citation type="submission" date="2023-06" db="EMBL/GenBank/DDBJ databases">
        <authorList>
            <person name="Yushchuk O."/>
            <person name="Binda E."/>
            <person name="Ruckert-Reed C."/>
            <person name="Fedorenko V."/>
            <person name="Kalinowski J."/>
            <person name="Marinelli F."/>
        </authorList>
    </citation>
    <scope>NUCLEOTIDE SEQUENCE [LARGE SCALE GENOMIC DNA]</scope>
    <source>
        <strain evidence="6 7">NRRL 3884</strain>
    </source>
</reference>
<keyword evidence="3" id="KW-0732">Signal</keyword>
<dbReference type="InterPro" id="IPR055372">
    <property type="entry name" value="CBM96"/>
</dbReference>
<evidence type="ECO:0000256" key="4">
    <source>
        <dbReference type="SAM" id="MobiDB-lite"/>
    </source>
</evidence>
<evidence type="ECO:0000313" key="6">
    <source>
        <dbReference type="EMBL" id="WIM99888.1"/>
    </source>
</evidence>
<evidence type="ECO:0000259" key="5">
    <source>
        <dbReference type="Pfam" id="PF24517"/>
    </source>
</evidence>
<keyword evidence="7" id="KW-1185">Reference proteome</keyword>
<evidence type="ECO:0000256" key="1">
    <source>
        <dbReference type="ARBA" id="ARBA00004613"/>
    </source>
</evidence>
<dbReference type="EMBL" id="CP126980">
    <property type="protein sequence ID" value="WIM99888.1"/>
    <property type="molecule type" value="Genomic_DNA"/>
</dbReference>
<evidence type="ECO:0000256" key="2">
    <source>
        <dbReference type="ARBA" id="ARBA00022525"/>
    </source>
</evidence>
<protein>
    <recommendedName>
        <fullName evidence="5">Carbohydrate-binding module family 96 domain-containing protein</fullName>
    </recommendedName>
</protein>
<dbReference type="Pfam" id="PF24517">
    <property type="entry name" value="CBM96"/>
    <property type="match status" value="1"/>
</dbReference>
<feature type="region of interest" description="Disordered" evidence="4">
    <location>
        <begin position="579"/>
        <end position="602"/>
    </location>
</feature>
<name>A0ABY8WS14_9ACTN</name>
<evidence type="ECO:0000313" key="7">
    <source>
        <dbReference type="Proteomes" id="UP001240150"/>
    </source>
</evidence>
<feature type="domain" description="Carbohydrate-binding module family 96" evidence="5">
    <location>
        <begin position="242"/>
        <end position="391"/>
    </location>
</feature>
<evidence type="ECO:0000256" key="3">
    <source>
        <dbReference type="ARBA" id="ARBA00022729"/>
    </source>
</evidence>
<keyword evidence="2" id="KW-0964">Secreted</keyword>
<sequence length="1007" mass="105652">MTTETDSVTATSDGSIRWNHNFRPVRVRKGADWIPVDTTLMETADGRIAPVAASADVSFSAGGDAPMVTIEEGAKEFALDSPLSPLPAPVLAGDTATYPDVLPGVDLQLKADVDGFSQLLVVRNASAARNPRLKELTFHGAGKGLRLASDNDGNLRTTDDRGAVVMTGGGPTMWDAAQNAVLTGRPQHGNGQMKRMRSGVTGDAITLTPDQGMLGSADTLFPVYIDPSLTLSRTAWSIVDTNTPTTAYWNSSQEAQIGTLNGGTTKRRSYFSFELAGTAVAGRNVTAATLQLTETYSGSCTARQFSLYSTGPVSSATTWNNQPALGALQSSATVAKGFSTSCPGGPVAMDATAAVRAAATAGGTATLGLRAASETDNTYFKRFSNNPTLTITYSPAYAVADSLTTDGKACVTGSSRPVVSTNAPTLATTFTSSAIPNANTSFEYQTLDGVTVGSQDVPGAAAGSTVTFVIPQNQLALGGTYRWRVRATDDPTSTAGWYGWCEFTVHASFTATFGQDDGTEAWAASPDAAPNGDQQQVTSIPGEVAVTSDGDNPPVTGVAADEDAETGVDTFTVADSGTPYTVAANPADPPAPGSVDASNAVSSDNSADYCASATGVAACRRPATADEIAAATAEADASASGQVSTSAYATTSTTDPTVLGAVVNSPDYTSTDGQVSAYSSVPTVKRPRSLCYGQPGVWYYTRFEGCLRVLSITIVFDPKGARSGTLAAWETRYVRLNKQRGTWDYHTYLSVSSIIGNVRGIGVTNGGVQCTSKLSPSGRAQRCSTNWTGTGGRLDRQGKIVQFDASVTAVGLDQNEVHQLYAVQFYSFYVVGGLVNPPRTSVQSMYVRCDQAMKGTAQEGCVVGEYLPKITYLTNGTAAQVAKHIKNSQVSKLPSILTRLFDDSRMRANGRTACPSTLTRPEGKQCDEYPFRSSRQGANLYASSDYRTFAGCQMGSKRVTGSAGFSRCFVSSTQNKTAGDALNRFYSSWNDGGYRIIDGESFEVATQ</sequence>
<dbReference type="Proteomes" id="UP001240150">
    <property type="component" value="Chromosome"/>
</dbReference>
<organism evidence="6 7">
    <name type="scientific">Actinoplanes oblitus</name>
    <dbReference type="NCBI Taxonomy" id="3040509"/>
    <lineage>
        <taxon>Bacteria</taxon>
        <taxon>Bacillati</taxon>
        <taxon>Actinomycetota</taxon>
        <taxon>Actinomycetes</taxon>
        <taxon>Micromonosporales</taxon>
        <taxon>Micromonosporaceae</taxon>
        <taxon>Actinoplanes</taxon>
    </lineage>
</organism>
<accession>A0ABY8WS14</accession>